<feature type="region of interest" description="Disordered" evidence="2">
    <location>
        <begin position="330"/>
        <end position="406"/>
    </location>
</feature>
<feature type="compositionally biased region" description="Polar residues" evidence="2">
    <location>
        <begin position="469"/>
        <end position="483"/>
    </location>
</feature>
<dbReference type="GO" id="GO:0035658">
    <property type="term" value="C:Mon1-Ccz1 complex"/>
    <property type="evidence" value="ECO:0007669"/>
    <property type="project" value="InterPro"/>
</dbReference>
<dbReference type="PhylomeDB" id="S7ZG44"/>
<proteinExistence type="inferred from homology"/>
<gene>
    <name evidence="4" type="ORF">PDE_02570</name>
</gene>
<comment type="similarity">
    <text evidence="1">Belongs to the CCZ1 family.</text>
</comment>
<dbReference type="OrthoDB" id="240546at2759"/>
<feature type="compositionally biased region" description="Low complexity" evidence="2">
    <location>
        <begin position="649"/>
        <end position="667"/>
    </location>
</feature>
<feature type="region of interest" description="Disordered" evidence="2">
    <location>
        <begin position="633"/>
        <end position="668"/>
    </location>
</feature>
<name>S7ZG44_PENO1</name>
<evidence type="ECO:0000256" key="1">
    <source>
        <dbReference type="ARBA" id="ARBA00005352"/>
    </source>
</evidence>
<feature type="compositionally biased region" description="Polar residues" evidence="2">
    <location>
        <begin position="424"/>
        <end position="433"/>
    </location>
</feature>
<evidence type="ECO:0000259" key="3">
    <source>
        <dbReference type="Pfam" id="PF19031"/>
    </source>
</evidence>
<feature type="compositionally biased region" description="Basic residues" evidence="2">
    <location>
        <begin position="340"/>
        <end position="354"/>
    </location>
</feature>
<dbReference type="Proteomes" id="UP000019376">
    <property type="component" value="Unassembled WGS sequence"/>
</dbReference>
<feature type="region of interest" description="Disordered" evidence="2">
    <location>
        <begin position="272"/>
        <end position="295"/>
    </location>
</feature>
<dbReference type="InterPro" id="IPR043987">
    <property type="entry name" value="CCZ1/INTU/HSP4_longin_1"/>
</dbReference>
<dbReference type="PANTHER" id="PTHR13056:SF0">
    <property type="entry name" value="VACUOLAR FUSION PROTEIN CCZ1 HOMOLOG-RELATED"/>
    <property type="match status" value="1"/>
</dbReference>
<organism evidence="4 5">
    <name type="scientific">Penicillium oxalicum (strain 114-2 / CGMCC 5302)</name>
    <name type="common">Penicillium decumbens</name>
    <dbReference type="NCBI Taxonomy" id="933388"/>
    <lineage>
        <taxon>Eukaryota</taxon>
        <taxon>Fungi</taxon>
        <taxon>Dikarya</taxon>
        <taxon>Ascomycota</taxon>
        <taxon>Pezizomycotina</taxon>
        <taxon>Eurotiomycetes</taxon>
        <taxon>Eurotiomycetidae</taxon>
        <taxon>Eurotiales</taxon>
        <taxon>Aspergillaceae</taxon>
        <taxon>Penicillium</taxon>
    </lineage>
</organism>
<dbReference type="STRING" id="933388.S7ZG44"/>
<feature type="compositionally biased region" description="Low complexity" evidence="2">
    <location>
        <begin position="434"/>
        <end position="447"/>
    </location>
</feature>
<dbReference type="PANTHER" id="PTHR13056">
    <property type="entry name" value="VACUOLAR FUSION PROTEIN CCZ1 HOMOLOG-RELATED"/>
    <property type="match status" value="1"/>
</dbReference>
<dbReference type="eggNOG" id="KOG2622">
    <property type="taxonomic scope" value="Eukaryota"/>
</dbReference>
<sequence>MVIAHDAMPEPDGGSLIPAHLSYLAIYNPTLGTTDETLEEQIVFYTSGSSDQRPSYLRDVNVERHDSHLLENDKNDMLRQVGLAQGMVSFANNFSSGKPLECIETDKTRTIILELEKDWWIVASIRLTRLPLRSSQPSPSSDSEASSFRYSAKELGPAQFLIQQLRRAHSIFLLLHDFSMAELYERVEKPTFKLFLERFWEKFTWNWELLLAGNPIVDMYNGIKLAAGGELGMGVGEEEWGSGEREVLEDFVTRTDGLVDLLVSRFGDAPGQIDDSRPVPSNSKDAWLGSGNTPRPPDGVIFSGIGAIDRGSLARISHWMEWIYRDGDTAFGVRRDPASPRRRHPRRSKARTSHQRVTSERTESPGIPRPLIMAAPQPIPESQKENNPNGAGTAPIDNDQKDSEQTSATDTVMKYLTLGYGSAWSFSNRSNPVPSAKSPSEISSSAPNQNALSKTGENEPQGNVHPPQASETQSEQIHNQIKPTTWGRFLLGPRDDLDCLDDLDEGSPEPVTDLKGSGSRIVHRSVHIRLADSLGGVLKKLQAVIYVHQPFVFTFLFDPDTPGLKSSSLYSSIHHQLGPLQKSLNLSTSPAKVASRLAGSETGAHTTNDSSTYDNPIYDIIYDSSNLTIRSSVPNIPVPGDPANPQDTPSASGSLSPSPSASPFGALTSPSLSRLESLSIHERLLSTYIETRSRSQELERTYKVNRGWWIVWMRIPHKKNASDQLSALSTTSSSIALSKVAEDCRPPGSRLTDQRDISEPHEAFVIRKASDYNLSPAHARMSSGARFFRDLGGVSSSKLTASREESMPSKLAEGLGMDARRYVEGLMSLNR</sequence>
<feature type="compositionally biased region" description="Polar residues" evidence="2">
    <location>
        <begin position="448"/>
        <end position="461"/>
    </location>
</feature>
<evidence type="ECO:0000313" key="4">
    <source>
        <dbReference type="EMBL" id="EPS27626.1"/>
    </source>
</evidence>
<feature type="compositionally biased region" description="Basic and acidic residues" evidence="2">
    <location>
        <begin position="330"/>
        <end position="339"/>
    </location>
</feature>
<dbReference type="EMBL" id="KB644410">
    <property type="protein sequence ID" value="EPS27626.1"/>
    <property type="molecule type" value="Genomic_DNA"/>
</dbReference>
<protein>
    <recommendedName>
        <fullName evidence="3">CCZ1/INTU/HSP4 first Longin domain-containing protein</fullName>
    </recommendedName>
</protein>
<accession>S7ZG44</accession>
<feature type="domain" description="CCZ1/INTU/HSP4 first Longin" evidence="3">
    <location>
        <begin position="22"/>
        <end position="128"/>
    </location>
</feature>
<keyword evidence="5" id="KW-1185">Reference proteome</keyword>
<dbReference type="HOGENOM" id="CLU_009628_0_0_1"/>
<feature type="region of interest" description="Disordered" evidence="2">
    <location>
        <begin position="424"/>
        <end position="487"/>
    </location>
</feature>
<dbReference type="AlphaFoldDB" id="S7ZG44"/>
<dbReference type="InterPro" id="IPR013176">
    <property type="entry name" value="Ccz1"/>
</dbReference>
<evidence type="ECO:0000256" key="2">
    <source>
        <dbReference type="SAM" id="MobiDB-lite"/>
    </source>
</evidence>
<reference evidence="4 5" key="1">
    <citation type="journal article" date="2013" name="PLoS ONE">
        <title>Genomic and secretomic analyses reveal unique features of the lignocellulolytic enzyme system of Penicillium decumbens.</title>
        <authorList>
            <person name="Liu G."/>
            <person name="Zhang L."/>
            <person name="Wei X."/>
            <person name="Zou G."/>
            <person name="Qin Y."/>
            <person name="Ma L."/>
            <person name="Li J."/>
            <person name="Zheng H."/>
            <person name="Wang S."/>
            <person name="Wang C."/>
            <person name="Xun L."/>
            <person name="Zhao G.-P."/>
            <person name="Zhou Z."/>
            <person name="Qu Y."/>
        </authorList>
    </citation>
    <scope>NUCLEOTIDE SEQUENCE [LARGE SCALE GENOMIC DNA]</scope>
    <source>
        <strain evidence="5">114-2 / CGMCC 5302</strain>
    </source>
</reference>
<dbReference type="Pfam" id="PF19031">
    <property type="entry name" value="Intu_longin_1"/>
    <property type="match status" value="1"/>
</dbReference>
<evidence type="ECO:0000313" key="5">
    <source>
        <dbReference type="Proteomes" id="UP000019376"/>
    </source>
</evidence>
<dbReference type="GO" id="GO:0016192">
    <property type="term" value="P:vesicle-mediated transport"/>
    <property type="evidence" value="ECO:0007669"/>
    <property type="project" value="InterPro"/>
</dbReference>